<reference evidence="2 3" key="1">
    <citation type="journal article" date="2016" name="Environ. Microbiol.">
        <title>Genomic resolution of a cold subsurface aquifer community provides metabolic insights for novel microbes adapted to high CO concentrations.</title>
        <authorList>
            <person name="Probst A.J."/>
            <person name="Castelle C.J."/>
            <person name="Singh A."/>
            <person name="Brown C.T."/>
            <person name="Anantharaman K."/>
            <person name="Sharon I."/>
            <person name="Hug L.A."/>
            <person name="Burstein D."/>
            <person name="Emerson J.B."/>
            <person name="Thomas B.C."/>
            <person name="Banfield J.F."/>
        </authorList>
    </citation>
    <scope>NUCLEOTIDE SEQUENCE [LARGE SCALE GENOMIC DNA]</scope>
    <source>
        <strain evidence="2">CG1_02_44_10</strain>
    </source>
</reference>
<comment type="caution">
    <text evidence="2">The sequence shown here is derived from an EMBL/GenBank/DDBJ whole genome shotgun (WGS) entry which is preliminary data.</text>
</comment>
<dbReference type="AlphaFoldDB" id="A0A1J4RVF2"/>
<evidence type="ECO:0000313" key="2">
    <source>
        <dbReference type="EMBL" id="OIN90348.1"/>
    </source>
</evidence>
<organism evidence="2 3">
    <name type="scientific">Candidatus Collierbacteria bacterium CG1_02_44_10</name>
    <dbReference type="NCBI Taxonomy" id="1805087"/>
    <lineage>
        <taxon>Bacteria</taxon>
        <taxon>Candidatus Collieribacteriota</taxon>
    </lineage>
</organism>
<gene>
    <name evidence="2" type="ORF">AUJ42_03185</name>
</gene>
<feature type="compositionally biased region" description="Basic and acidic residues" evidence="1">
    <location>
        <begin position="64"/>
        <end position="81"/>
    </location>
</feature>
<feature type="compositionally biased region" description="Basic and acidic residues" evidence="1">
    <location>
        <begin position="29"/>
        <end position="55"/>
    </location>
</feature>
<evidence type="ECO:0000313" key="3">
    <source>
        <dbReference type="Proteomes" id="UP000182345"/>
    </source>
</evidence>
<accession>A0A1J4RVF2</accession>
<proteinExistence type="predicted"/>
<sequence length="100" mass="11739">MKPRSEPISEEERARLDKGLSALVYAKDEDKKKREKELRDDQVARQAEERKKKETILTAPEVSEWQKEERRLEAEGVDTRQPETVVMGGEGRTDWDPMRK</sequence>
<dbReference type="Proteomes" id="UP000182345">
    <property type="component" value="Unassembled WGS sequence"/>
</dbReference>
<feature type="compositionally biased region" description="Basic and acidic residues" evidence="1">
    <location>
        <begin position="91"/>
        <end position="100"/>
    </location>
</feature>
<name>A0A1J4RVF2_9BACT</name>
<protein>
    <submittedName>
        <fullName evidence="2">Uncharacterized protein</fullName>
    </submittedName>
</protein>
<evidence type="ECO:0000256" key="1">
    <source>
        <dbReference type="SAM" id="MobiDB-lite"/>
    </source>
</evidence>
<dbReference type="EMBL" id="MNUK01000073">
    <property type="protein sequence ID" value="OIN90348.1"/>
    <property type="molecule type" value="Genomic_DNA"/>
</dbReference>
<feature type="region of interest" description="Disordered" evidence="1">
    <location>
        <begin position="29"/>
        <end position="100"/>
    </location>
</feature>